<gene>
    <name evidence="2" type="ORF">AVDCRST_MAG74-2284</name>
</gene>
<feature type="non-terminal residue" evidence="2">
    <location>
        <position position="121"/>
    </location>
</feature>
<name>A0A6J4PDK3_9BACT</name>
<evidence type="ECO:0000313" key="2">
    <source>
        <dbReference type="EMBL" id="CAA9410929.1"/>
    </source>
</evidence>
<feature type="region of interest" description="Disordered" evidence="1">
    <location>
        <begin position="43"/>
        <end position="80"/>
    </location>
</feature>
<dbReference type="AlphaFoldDB" id="A0A6J4PDK3"/>
<reference evidence="2" key="1">
    <citation type="submission" date="2020-02" db="EMBL/GenBank/DDBJ databases">
        <authorList>
            <person name="Meier V. D."/>
        </authorList>
    </citation>
    <scope>NUCLEOTIDE SEQUENCE</scope>
    <source>
        <strain evidence="2">AVDCRST_MAG74</strain>
    </source>
</reference>
<evidence type="ECO:0000256" key="1">
    <source>
        <dbReference type="SAM" id="MobiDB-lite"/>
    </source>
</evidence>
<sequence>AGASPRRALQHFFSDSRDVEGRTRAGSCAGRFDGKHRTAGSFGFFAARSARRRKQSQSDGYGKRRGRSQRHGTGYTPGAQRLASAGGFSIDRFAQALEKEGLGIRRRNSRRRKTRRLRRLL</sequence>
<dbReference type="EMBL" id="CADCUR010000208">
    <property type="protein sequence ID" value="CAA9410929.1"/>
    <property type="molecule type" value="Genomic_DNA"/>
</dbReference>
<protein>
    <submittedName>
        <fullName evidence="2">Uncharacterized protein</fullName>
    </submittedName>
</protein>
<proteinExistence type="predicted"/>
<organism evidence="2">
    <name type="scientific">uncultured Pyrinomonadaceae bacterium</name>
    <dbReference type="NCBI Taxonomy" id="2283094"/>
    <lineage>
        <taxon>Bacteria</taxon>
        <taxon>Pseudomonadati</taxon>
        <taxon>Acidobacteriota</taxon>
        <taxon>Blastocatellia</taxon>
        <taxon>Blastocatellales</taxon>
        <taxon>Pyrinomonadaceae</taxon>
        <taxon>environmental samples</taxon>
    </lineage>
</organism>
<accession>A0A6J4PDK3</accession>
<feature type="non-terminal residue" evidence="2">
    <location>
        <position position="1"/>
    </location>
</feature>